<organism evidence="8 9">
    <name type="scientific">Fermentimicrarchaeum limneticum</name>
    <dbReference type="NCBI Taxonomy" id="2795018"/>
    <lineage>
        <taxon>Archaea</taxon>
        <taxon>Candidatus Micrarchaeota</taxon>
        <taxon>Candidatus Fermentimicrarchaeales</taxon>
        <taxon>Candidatus Fermentimicrarchaeaceae</taxon>
        <taxon>Candidatus Fermentimicrarchaeum</taxon>
    </lineage>
</organism>
<proteinExistence type="predicted"/>
<comment type="subcellular location">
    <subcellularLocation>
        <location evidence="1">Cell membrane</location>
        <topology evidence="1">Multi-pass membrane protein</topology>
    </subcellularLocation>
</comment>
<evidence type="ECO:0000313" key="9">
    <source>
        <dbReference type="Proteomes" id="UP000510821"/>
    </source>
</evidence>
<feature type="transmembrane region" description="Helical" evidence="6">
    <location>
        <begin position="24"/>
        <end position="49"/>
    </location>
</feature>
<feature type="transmembrane region" description="Helical" evidence="6">
    <location>
        <begin position="119"/>
        <end position="141"/>
    </location>
</feature>
<dbReference type="InterPro" id="IPR056569">
    <property type="entry name" value="ArlJ-like"/>
</dbReference>
<keyword evidence="4 6" id="KW-1133">Transmembrane helix</keyword>
<evidence type="ECO:0000256" key="3">
    <source>
        <dbReference type="ARBA" id="ARBA00022692"/>
    </source>
</evidence>
<dbReference type="EMBL" id="CP058998">
    <property type="protein sequence ID" value="QLJ53389.1"/>
    <property type="molecule type" value="Genomic_DNA"/>
</dbReference>
<evidence type="ECO:0000256" key="4">
    <source>
        <dbReference type="ARBA" id="ARBA00022989"/>
    </source>
</evidence>
<evidence type="ECO:0000256" key="2">
    <source>
        <dbReference type="ARBA" id="ARBA00022475"/>
    </source>
</evidence>
<sequence length="285" mass="32189">MSYVVPGLEYDLKMVGSDVDKGEYISVSILNAVFWALAIFVLLFILSYARGNITSEQISTAFSSLGKMRDFITEIKWLFFSALLVFFVFLSFFMYYPRVLARKIVEDVDRDLVYALKDLLLQISSGVPLFDAMVNISKAGYGTISKEFRRTVQDINAGEMQEIALEKMALRTESEFLRRTIRQMLTAFRSGASLQAALKSVIKNLQQYQYSQIKSYTYELNLWVLLFIIISVAVPSLGITLLVVLSTFGGISVNEGFIIGLVGFCIFCQVALIEFIKSRRPVAHT</sequence>
<dbReference type="PANTHER" id="PTHR35402">
    <property type="entry name" value="INTEGRAL MEMBRANE PROTEIN-RELATED"/>
    <property type="match status" value="1"/>
</dbReference>
<evidence type="ECO:0000256" key="5">
    <source>
        <dbReference type="ARBA" id="ARBA00023136"/>
    </source>
</evidence>
<dbReference type="Pfam" id="PF00482">
    <property type="entry name" value="T2SSF"/>
    <property type="match status" value="1"/>
</dbReference>
<feature type="transmembrane region" description="Helical" evidence="6">
    <location>
        <begin position="222"/>
        <end position="245"/>
    </location>
</feature>
<feature type="transmembrane region" description="Helical" evidence="6">
    <location>
        <begin position="77"/>
        <end position="96"/>
    </location>
</feature>
<accession>A0A7D5XKM7</accession>
<dbReference type="InterPro" id="IPR018076">
    <property type="entry name" value="T2SS_GspF_dom"/>
</dbReference>
<evidence type="ECO:0000313" key="8">
    <source>
        <dbReference type="EMBL" id="QLJ53389.1"/>
    </source>
</evidence>
<gene>
    <name evidence="8" type="ORF">Sv326_1214</name>
</gene>
<keyword evidence="5 6" id="KW-0472">Membrane</keyword>
<feature type="transmembrane region" description="Helical" evidence="6">
    <location>
        <begin position="257"/>
        <end position="276"/>
    </location>
</feature>
<dbReference type="AlphaFoldDB" id="A0A7D5XKM7"/>
<evidence type="ECO:0000256" key="6">
    <source>
        <dbReference type="SAM" id="Phobius"/>
    </source>
</evidence>
<name>A0A7D5XKM7_FERL1</name>
<feature type="domain" description="Type II secretion system protein GspF" evidence="7">
    <location>
        <begin position="116"/>
        <end position="241"/>
    </location>
</feature>
<dbReference type="KEGG" id="flt:Sv326_1214"/>
<dbReference type="GO" id="GO:0005886">
    <property type="term" value="C:plasma membrane"/>
    <property type="evidence" value="ECO:0007669"/>
    <property type="project" value="UniProtKB-SubCell"/>
</dbReference>
<keyword evidence="3 6" id="KW-0812">Transmembrane</keyword>
<evidence type="ECO:0000256" key="1">
    <source>
        <dbReference type="ARBA" id="ARBA00004651"/>
    </source>
</evidence>
<keyword evidence="2" id="KW-1003">Cell membrane</keyword>
<dbReference type="PANTHER" id="PTHR35402:SF1">
    <property type="entry name" value="TYPE II SECRETION SYSTEM PROTEIN GSPF DOMAIN-CONTAINING PROTEIN"/>
    <property type="match status" value="1"/>
</dbReference>
<reference evidence="9" key="1">
    <citation type="submission" date="2020-07" db="EMBL/GenBank/DDBJ databases">
        <title>Metabolic diversity and evolutionary history of the archaeal phylum ###Micrarchaeota### uncovered from a freshwater lake metagenome.</title>
        <authorList>
            <person name="Kadnikov V.V."/>
            <person name="Savvichev A.S."/>
            <person name="Mardanov A.V."/>
            <person name="Beletsky A.V."/>
            <person name="Chupakov A.V."/>
            <person name="Kokryatskaya N.M."/>
            <person name="Pimenov N.V."/>
            <person name="Ravin N.V."/>
        </authorList>
    </citation>
    <scope>NUCLEOTIDE SEQUENCE [LARGE SCALE GENOMIC DNA]</scope>
</reference>
<protein>
    <submittedName>
        <fullName evidence="8">Type II secretion system (T2SS), protein F</fullName>
    </submittedName>
</protein>
<dbReference type="Proteomes" id="UP000510821">
    <property type="component" value="Chromosome"/>
</dbReference>
<evidence type="ECO:0000259" key="7">
    <source>
        <dbReference type="Pfam" id="PF00482"/>
    </source>
</evidence>